<protein>
    <submittedName>
        <fullName evidence="8">DoxX family protein</fullName>
    </submittedName>
</protein>
<comment type="caution">
    <text evidence="8">The sequence shown here is derived from an EMBL/GenBank/DDBJ whole genome shotgun (WGS) entry which is preliminary data.</text>
</comment>
<keyword evidence="3" id="KW-1003">Cell membrane</keyword>
<dbReference type="InterPro" id="IPR032808">
    <property type="entry name" value="DoxX"/>
</dbReference>
<dbReference type="EMBL" id="VKHP01000005">
    <property type="protein sequence ID" value="NEU94680.1"/>
    <property type="molecule type" value="Genomic_DNA"/>
</dbReference>
<comment type="subcellular location">
    <subcellularLocation>
        <location evidence="1">Cell membrane</location>
        <topology evidence="1">Multi-pass membrane protein</topology>
    </subcellularLocation>
</comment>
<evidence type="ECO:0000256" key="4">
    <source>
        <dbReference type="ARBA" id="ARBA00022692"/>
    </source>
</evidence>
<feature type="transmembrane region" description="Helical" evidence="7">
    <location>
        <begin position="46"/>
        <end position="66"/>
    </location>
</feature>
<evidence type="ECO:0000256" key="7">
    <source>
        <dbReference type="SAM" id="Phobius"/>
    </source>
</evidence>
<feature type="transmembrane region" description="Helical" evidence="7">
    <location>
        <begin position="73"/>
        <end position="92"/>
    </location>
</feature>
<evidence type="ECO:0000313" key="8">
    <source>
        <dbReference type="EMBL" id="NEU94680.1"/>
    </source>
</evidence>
<dbReference type="Pfam" id="PF07681">
    <property type="entry name" value="DoxX"/>
    <property type="match status" value="1"/>
</dbReference>
<dbReference type="Proteomes" id="UP000468531">
    <property type="component" value="Unassembled WGS sequence"/>
</dbReference>
<dbReference type="PANTHER" id="PTHR33452">
    <property type="entry name" value="OXIDOREDUCTASE CATD-RELATED"/>
    <property type="match status" value="1"/>
</dbReference>
<accession>A0A6P1BAL2</accession>
<evidence type="ECO:0000256" key="1">
    <source>
        <dbReference type="ARBA" id="ARBA00004651"/>
    </source>
</evidence>
<gene>
    <name evidence="8" type="ORF">FNJ47_02255</name>
</gene>
<evidence type="ECO:0000256" key="6">
    <source>
        <dbReference type="ARBA" id="ARBA00023136"/>
    </source>
</evidence>
<feature type="transmembrane region" description="Helical" evidence="7">
    <location>
        <begin position="98"/>
        <end position="117"/>
    </location>
</feature>
<reference evidence="8 9" key="1">
    <citation type="journal article" date="2020" name="Arch. Microbiol.">
        <title>Bradyrhizobium uaiense sp. nov., a new highly efficient cowpea symbiont.</title>
        <authorList>
            <person name="Cabral Michel D."/>
            <person name="Azarias Guimaraes A."/>
            <person name="Martins da Costa E."/>
            <person name="Soares de Carvalho T."/>
            <person name="Balsanelli E."/>
            <person name="Willems A."/>
            <person name="Maltempi de Souza E."/>
            <person name="de Souza Moreira F.M."/>
        </authorList>
    </citation>
    <scope>NUCLEOTIDE SEQUENCE [LARGE SCALE GENOMIC DNA]</scope>
    <source>
        <strain evidence="8 9">UFLA 03-164</strain>
    </source>
</reference>
<evidence type="ECO:0000313" key="9">
    <source>
        <dbReference type="Proteomes" id="UP000468531"/>
    </source>
</evidence>
<name>A0A6P1BAL2_9BRAD</name>
<dbReference type="InterPro" id="IPR051907">
    <property type="entry name" value="DoxX-like_oxidoreductase"/>
</dbReference>
<evidence type="ECO:0000256" key="2">
    <source>
        <dbReference type="ARBA" id="ARBA00006679"/>
    </source>
</evidence>
<evidence type="ECO:0000256" key="3">
    <source>
        <dbReference type="ARBA" id="ARBA00022475"/>
    </source>
</evidence>
<dbReference type="RefSeq" id="WP_163150174.1">
    <property type="nucleotide sequence ID" value="NZ_VKHP01000005.1"/>
</dbReference>
<comment type="similarity">
    <text evidence="2">Belongs to the DoxX family.</text>
</comment>
<dbReference type="AlphaFoldDB" id="A0A6P1BAL2"/>
<keyword evidence="4 7" id="KW-0812">Transmembrane</keyword>
<dbReference type="PANTHER" id="PTHR33452:SF1">
    <property type="entry name" value="INNER MEMBRANE PROTEIN YPHA-RELATED"/>
    <property type="match status" value="1"/>
</dbReference>
<keyword evidence="5 7" id="KW-1133">Transmembrane helix</keyword>
<keyword evidence="6 7" id="KW-0472">Membrane</keyword>
<keyword evidence="9" id="KW-1185">Reference proteome</keyword>
<dbReference type="GO" id="GO:0005886">
    <property type="term" value="C:plasma membrane"/>
    <property type="evidence" value="ECO:0007669"/>
    <property type="project" value="UniProtKB-SubCell"/>
</dbReference>
<organism evidence="8 9">
    <name type="scientific">Bradyrhizobium uaiense</name>
    <dbReference type="NCBI Taxonomy" id="2594946"/>
    <lineage>
        <taxon>Bacteria</taxon>
        <taxon>Pseudomonadati</taxon>
        <taxon>Pseudomonadota</taxon>
        <taxon>Alphaproteobacteria</taxon>
        <taxon>Hyphomicrobiales</taxon>
        <taxon>Nitrobacteraceae</taxon>
        <taxon>Bradyrhizobium</taxon>
    </lineage>
</organism>
<proteinExistence type="inferred from homology"/>
<evidence type="ECO:0000256" key="5">
    <source>
        <dbReference type="ARBA" id="ARBA00022989"/>
    </source>
</evidence>
<sequence length="139" mass="14143">MNNNLVLLAGRILLSVLFLVSGAGKIGAGPTFAGMLGHMGLPAPLLLAYLMGLFEVVGGAALVIGVQTRIVGVLLAAWCVLTGVVVHIGAPIDLMKNVALAGGLLVLAASSPGSLVLRTTWSRRDRLAAMAPSNATFNS</sequence>